<evidence type="ECO:0000313" key="4">
    <source>
        <dbReference type="EMBL" id="PIA60901.1"/>
    </source>
</evidence>
<dbReference type="Proteomes" id="UP000230069">
    <property type="component" value="Unassembled WGS sequence"/>
</dbReference>
<dbReference type="AlphaFoldDB" id="A0A2G5EYU6"/>
<dbReference type="FunFam" id="1.25.40.10:FF:000205">
    <property type="entry name" value="Pentatricopeptide repeat-containing protein, mitochondrial"/>
    <property type="match status" value="1"/>
</dbReference>
<dbReference type="EMBL" id="KZ305020">
    <property type="protein sequence ID" value="PIA60901.1"/>
    <property type="molecule type" value="Genomic_DNA"/>
</dbReference>
<organism evidence="4 5">
    <name type="scientific">Aquilegia coerulea</name>
    <name type="common">Rocky mountain columbine</name>
    <dbReference type="NCBI Taxonomy" id="218851"/>
    <lineage>
        <taxon>Eukaryota</taxon>
        <taxon>Viridiplantae</taxon>
        <taxon>Streptophyta</taxon>
        <taxon>Embryophyta</taxon>
        <taxon>Tracheophyta</taxon>
        <taxon>Spermatophyta</taxon>
        <taxon>Magnoliopsida</taxon>
        <taxon>Ranunculales</taxon>
        <taxon>Ranunculaceae</taxon>
        <taxon>Thalictroideae</taxon>
        <taxon>Aquilegia</taxon>
    </lineage>
</organism>
<keyword evidence="1" id="KW-0677">Repeat</keyword>
<dbReference type="OrthoDB" id="1913111at2759"/>
<reference evidence="4 5" key="1">
    <citation type="submission" date="2017-09" db="EMBL/GenBank/DDBJ databases">
        <title>WGS assembly of Aquilegia coerulea Goldsmith.</title>
        <authorList>
            <person name="Hodges S."/>
            <person name="Kramer E."/>
            <person name="Nordborg M."/>
            <person name="Tomkins J."/>
            <person name="Borevitz J."/>
            <person name="Derieg N."/>
            <person name="Yan J."/>
            <person name="Mihaltcheva S."/>
            <person name="Hayes R.D."/>
            <person name="Rokhsar D."/>
        </authorList>
    </citation>
    <scope>NUCLEOTIDE SEQUENCE [LARGE SCALE GENOMIC DNA]</scope>
    <source>
        <strain evidence="5">cv. Goldsmith</strain>
    </source>
</reference>
<dbReference type="GO" id="GO:0009451">
    <property type="term" value="P:RNA modification"/>
    <property type="evidence" value="ECO:0007669"/>
    <property type="project" value="InterPro"/>
</dbReference>
<comment type="similarity">
    <text evidence="2">Belongs to the PPR family. PCMP-E subfamily.</text>
</comment>
<feature type="repeat" description="PPR" evidence="3">
    <location>
        <begin position="464"/>
        <end position="498"/>
    </location>
</feature>
<dbReference type="STRING" id="218851.A0A2G5EYU6"/>
<evidence type="ECO:0000256" key="1">
    <source>
        <dbReference type="ARBA" id="ARBA00022737"/>
    </source>
</evidence>
<dbReference type="NCBIfam" id="TIGR00756">
    <property type="entry name" value="PPR"/>
    <property type="match status" value="4"/>
</dbReference>
<accession>A0A2G5EYU6</accession>
<dbReference type="Pfam" id="PF01535">
    <property type="entry name" value="PPR"/>
    <property type="match status" value="4"/>
</dbReference>
<dbReference type="InterPro" id="IPR046960">
    <property type="entry name" value="PPR_At4g14850-like_plant"/>
</dbReference>
<evidence type="ECO:0000256" key="3">
    <source>
        <dbReference type="PROSITE-ProRule" id="PRU00708"/>
    </source>
</evidence>
<protein>
    <recommendedName>
        <fullName evidence="6">Pentatricopeptide repeat-containing protein</fullName>
    </recommendedName>
</protein>
<gene>
    <name evidence="4" type="ORF">AQUCO_00300430v1</name>
</gene>
<dbReference type="FunFam" id="1.25.40.10:FF:000242">
    <property type="entry name" value="Pentatricopeptide repeat-containing protein"/>
    <property type="match status" value="1"/>
</dbReference>
<dbReference type="PANTHER" id="PTHR47926">
    <property type="entry name" value="PENTATRICOPEPTIDE REPEAT-CONTAINING PROTEIN"/>
    <property type="match status" value="1"/>
</dbReference>
<evidence type="ECO:0000256" key="2">
    <source>
        <dbReference type="ARBA" id="ARBA00061659"/>
    </source>
</evidence>
<dbReference type="Pfam" id="PF13812">
    <property type="entry name" value="PPR_3"/>
    <property type="match status" value="1"/>
</dbReference>
<keyword evidence="5" id="KW-1185">Reference proteome</keyword>
<dbReference type="PROSITE" id="PS51375">
    <property type="entry name" value="PPR"/>
    <property type="match status" value="5"/>
</dbReference>
<feature type="repeat" description="PPR" evidence="3">
    <location>
        <begin position="40"/>
        <end position="74"/>
    </location>
</feature>
<feature type="repeat" description="PPR" evidence="3">
    <location>
        <begin position="210"/>
        <end position="244"/>
    </location>
</feature>
<dbReference type="Gene3D" id="1.25.40.10">
    <property type="entry name" value="Tetratricopeptide repeat domain"/>
    <property type="match status" value="5"/>
</dbReference>
<feature type="repeat" description="PPR" evidence="3">
    <location>
        <begin position="129"/>
        <end position="163"/>
    </location>
</feature>
<dbReference type="Pfam" id="PF13041">
    <property type="entry name" value="PPR_2"/>
    <property type="match status" value="3"/>
</dbReference>
<dbReference type="InterPro" id="IPR011990">
    <property type="entry name" value="TPR-like_helical_dom_sf"/>
</dbReference>
<feature type="repeat" description="PPR" evidence="3">
    <location>
        <begin position="433"/>
        <end position="463"/>
    </location>
</feature>
<proteinExistence type="inferred from homology"/>
<dbReference type="InParanoid" id="A0A2G5EYU6"/>
<sequence length="589" mass="66241">MGFHQFEQPIFLSNNLITAYSSLGQLQTSRKVFDEMPERNTVSYNSMITAYIRNEEGNGAWDLFVKMMGSGIIPTQYTFGSLFSSLSLELVQGFQLHSLILKNGLLYSNAYSGCLDEVMKLFEEMPYKNLETVNSIISSFGHYGFVEESMIMYIELLRASVSPSECSFVGVLSGFEGLRYLDASKQIHGMVLKTGSEFYTSVSNSLINMDIVSWNTVIGAFAKSFDPGKALELFLTMPLHGFTQNQATFASVISSCSSLHILKCGELIHAKAIKININSDIIVGSALIDFYSKCNCLEQGDVVFIELRTKNVISWNALIAGYSNKDFRASFSLFQQMLHEDYRPNEFTFSAVLKLSMTQNLQQLHCLILKMACTRCGEYREVLELFKSMQLARVSPDNCTVVSLLSISTKLFNLELGSNIHGLMIRTDFSRCDVFVCNVLVDMYSKCGSIESSVKVFNEMTHRNLISWIAVISGLGLHGYPSMALEIFREMELLGFKPDGVAFIAVLSACRHGGLVEDGMELFGRMKRCYNIEPEMDYYVCLVDMLTRYGHLKEAEQLISAMPLQPNAAVWRTFVEGCRRYNSIQEAVR</sequence>
<evidence type="ECO:0000313" key="5">
    <source>
        <dbReference type="Proteomes" id="UP000230069"/>
    </source>
</evidence>
<dbReference type="FunCoup" id="A0A2G5EYU6">
    <property type="interactions" value="540"/>
</dbReference>
<dbReference type="GO" id="GO:0005739">
    <property type="term" value="C:mitochondrion"/>
    <property type="evidence" value="ECO:0007669"/>
    <property type="project" value="UniProtKB-ARBA"/>
</dbReference>
<dbReference type="InterPro" id="IPR002885">
    <property type="entry name" value="PPR_rpt"/>
</dbReference>
<name>A0A2G5EYU6_AQUCA</name>
<dbReference type="PANTHER" id="PTHR47926:SF423">
    <property type="entry name" value="REPEAT-CONTAINING PROTEIN, PUTATIVE-RELATED"/>
    <property type="match status" value="1"/>
</dbReference>
<evidence type="ECO:0008006" key="6">
    <source>
        <dbReference type="Google" id="ProtNLM"/>
    </source>
</evidence>
<dbReference type="GO" id="GO:0003723">
    <property type="term" value="F:RNA binding"/>
    <property type="evidence" value="ECO:0007669"/>
    <property type="project" value="InterPro"/>
</dbReference>